<dbReference type="AlphaFoldDB" id="A0A0D2ZQM0"/>
<organism evidence="5 6">
    <name type="scientific">Brassica oleracea var. oleracea</name>
    <dbReference type="NCBI Taxonomy" id="109376"/>
    <lineage>
        <taxon>Eukaryota</taxon>
        <taxon>Viridiplantae</taxon>
        <taxon>Streptophyta</taxon>
        <taxon>Embryophyta</taxon>
        <taxon>Tracheophyta</taxon>
        <taxon>Spermatophyta</taxon>
        <taxon>Magnoliopsida</taxon>
        <taxon>eudicotyledons</taxon>
        <taxon>Gunneridae</taxon>
        <taxon>Pentapetalae</taxon>
        <taxon>rosids</taxon>
        <taxon>malvids</taxon>
        <taxon>Brassicales</taxon>
        <taxon>Brassicaceae</taxon>
        <taxon>Brassiceae</taxon>
        <taxon>Brassica</taxon>
    </lineage>
</organism>
<dbReference type="EnsemblPlants" id="Bo00692s030.1">
    <property type="protein sequence ID" value="Bo00692s030.1"/>
    <property type="gene ID" value="Bo00692s030"/>
</dbReference>
<accession>A0A0D2ZQM0</accession>
<feature type="repeat" description="WD" evidence="3">
    <location>
        <begin position="109"/>
        <end position="150"/>
    </location>
</feature>
<reference evidence="5" key="1">
    <citation type="journal article" date="2014" name="Genome Biol.">
        <title>Transcriptome and methylome profiling reveals relics of genome dominance in the mesopolyploid Brassica oleracea.</title>
        <authorList>
            <person name="Parkin I.A."/>
            <person name="Koh C."/>
            <person name="Tang H."/>
            <person name="Robinson S.J."/>
            <person name="Kagale S."/>
            <person name="Clarke W.E."/>
            <person name="Town C.D."/>
            <person name="Nixon J."/>
            <person name="Krishnakumar V."/>
            <person name="Bidwell S.L."/>
            <person name="Denoeud F."/>
            <person name="Belcram H."/>
            <person name="Links M.G."/>
            <person name="Just J."/>
            <person name="Clarke C."/>
            <person name="Bender T."/>
            <person name="Huebert T."/>
            <person name="Mason A.S."/>
            <person name="Pires J.C."/>
            <person name="Barker G."/>
            <person name="Moore J."/>
            <person name="Walley P.G."/>
            <person name="Manoli S."/>
            <person name="Batley J."/>
            <person name="Edwards D."/>
            <person name="Nelson M.N."/>
            <person name="Wang X."/>
            <person name="Paterson A.H."/>
            <person name="King G."/>
            <person name="Bancroft I."/>
            <person name="Chalhoub B."/>
            <person name="Sharpe A.G."/>
        </authorList>
    </citation>
    <scope>NUCLEOTIDE SEQUENCE [LARGE SCALE GENOMIC DNA]</scope>
    <source>
        <strain evidence="5">cv. TO1000</strain>
    </source>
</reference>
<feature type="compositionally biased region" description="Polar residues" evidence="4">
    <location>
        <begin position="19"/>
        <end position="28"/>
    </location>
</feature>
<evidence type="ECO:0000313" key="6">
    <source>
        <dbReference type="Proteomes" id="UP000032141"/>
    </source>
</evidence>
<dbReference type="PROSITE" id="PS50294">
    <property type="entry name" value="WD_REPEATS_REGION"/>
    <property type="match status" value="1"/>
</dbReference>
<dbReference type="HOGENOM" id="CLU_1654599_0_0_1"/>
<keyword evidence="6" id="KW-1185">Reference proteome</keyword>
<evidence type="ECO:0000256" key="4">
    <source>
        <dbReference type="SAM" id="MobiDB-lite"/>
    </source>
</evidence>
<protein>
    <submittedName>
        <fullName evidence="5">Uncharacterized protein</fullName>
    </submittedName>
</protein>
<dbReference type="PANTHER" id="PTHR19868">
    <property type="entry name" value="RECEPTOR FOR ACTIVATED PROTEIN KINASE C RACK1"/>
    <property type="match status" value="1"/>
</dbReference>
<dbReference type="STRING" id="109376.A0A0D2ZQM0"/>
<feature type="repeat" description="WD" evidence="3">
    <location>
        <begin position="75"/>
        <end position="108"/>
    </location>
</feature>
<dbReference type="Proteomes" id="UP000032141">
    <property type="component" value="Unassembled WGS sequence"/>
</dbReference>
<dbReference type="GO" id="GO:0043022">
    <property type="term" value="F:ribosome binding"/>
    <property type="evidence" value="ECO:0007669"/>
    <property type="project" value="InterPro"/>
</dbReference>
<proteinExistence type="inferred from homology"/>
<dbReference type="Pfam" id="PF00400">
    <property type="entry name" value="WD40"/>
    <property type="match status" value="2"/>
</dbReference>
<feature type="region of interest" description="Disordered" evidence="4">
    <location>
        <begin position="19"/>
        <end position="47"/>
    </location>
</feature>
<reference evidence="5" key="2">
    <citation type="submission" date="2015-06" db="UniProtKB">
        <authorList>
            <consortium name="EnsemblPlants"/>
        </authorList>
    </citation>
    <scope>IDENTIFICATION</scope>
</reference>
<dbReference type="GO" id="GO:0045182">
    <property type="term" value="F:translation regulator activity"/>
    <property type="evidence" value="ECO:0007669"/>
    <property type="project" value="InterPro"/>
</dbReference>
<dbReference type="Gramene" id="Bo00692s030.1">
    <property type="protein sequence ID" value="Bo00692s030.1"/>
    <property type="gene ID" value="Bo00692s030"/>
</dbReference>
<dbReference type="PROSITE" id="PS50082">
    <property type="entry name" value="WD_REPEATS_2"/>
    <property type="match status" value="2"/>
</dbReference>
<dbReference type="eggNOG" id="KOG0279">
    <property type="taxonomic scope" value="Eukaryota"/>
</dbReference>
<dbReference type="InterPro" id="IPR001680">
    <property type="entry name" value="WD40_rpt"/>
</dbReference>
<name>A0A0D2ZQM0_BRAOL</name>
<dbReference type="InterPro" id="IPR015943">
    <property type="entry name" value="WD40/YVTN_repeat-like_dom_sf"/>
</dbReference>
<keyword evidence="3" id="KW-0853">WD repeat</keyword>
<dbReference type="InterPro" id="IPR045223">
    <property type="entry name" value="RACK1-like"/>
</dbReference>
<evidence type="ECO:0000256" key="1">
    <source>
        <dbReference type="ARBA" id="ARBA00007253"/>
    </source>
</evidence>
<keyword evidence="2" id="KW-0687">Ribonucleoprotein</keyword>
<sequence length="160" mass="17164">MIQNEKRVEATLTSSQTLFSPLTDTSRSPKAETVSFVSGTSPRKSPLDVSCGTRLESVSTRSPTKVRDIRIGCCVRFSPNKLVPTIVSASWDQTVKVWNLENCKIRNTLAGHSGYLNTVALSPDGSMCACGGKDGAVLLWDMAEGKTLCSLEAGSIIHSL</sequence>
<evidence type="ECO:0000313" key="5">
    <source>
        <dbReference type="EnsemblPlants" id="Bo00692s030.1"/>
    </source>
</evidence>
<dbReference type="SUPFAM" id="SSF50978">
    <property type="entry name" value="WD40 repeat-like"/>
    <property type="match status" value="1"/>
</dbReference>
<comment type="similarity">
    <text evidence="1">Belongs to the WD repeat G protein beta family. Ribosomal protein RACK1 subfamily.</text>
</comment>
<dbReference type="SMART" id="SM00320">
    <property type="entry name" value="WD40"/>
    <property type="match status" value="2"/>
</dbReference>
<dbReference type="GO" id="GO:1990904">
    <property type="term" value="C:ribonucleoprotein complex"/>
    <property type="evidence" value="ECO:0007669"/>
    <property type="project" value="UniProtKB-KW"/>
</dbReference>
<evidence type="ECO:0000256" key="3">
    <source>
        <dbReference type="PROSITE-ProRule" id="PRU00221"/>
    </source>
</evidence>
<dbReference type="InterPro" id="IPR036322">
    <property type="entry name" value="WD40_repeat_dom_sf"/>
</dbReference>
<evidence type="ECO:0000256" key="2">
    <source>
        <dbReference type="ARBA" id="ARBA00023274"/>
    </source>
</evidence>
<dbReference type="Gene3D" id="2.130.10.10">
    <property type="entry name" value="YVTN repeat-like/Quinoprotein amine dehydrogenase"/>
    <property type="match status" value="1"/>
</dbReference>